<proteinExistence type="predicted"/>
<dbReference type="STRING" id="454136.NIES2119_17410"/>
<feature type="region of interest" description="Disordered" evidence="1">
    <location>
        <begin position="300"/>
        <end position="319"/>
    </location>
</feature>
<accession>A0A1U7IH87</accession>
<dbReference type="InterPro" id="IPR002509">
    <property type="entry name" value="NODB_dom"/>
</dbReference>
<dbReference type="InterPro" id="IPR011330">
    <property type="entry name" value="Glyco_hydro/deAcase_b/a-brl"/>
</dbReference>
<dbReference type="InterPro" id="IPR050248">
    <property type="entry name" value="Polysacc_deacetylase_ArnD"/>
</dbReference>
<dbReference type="GO" id="GO:0005975">
    <property type="term" value="P:carbohydrate metabolic process"/>
    <property type="evidence" value="ECO:0007669"/>
    <property type="project" value="InterPro"/>
</dbReference>
<dbReference type="PROSITE" id="PS51677">
    <property type="entry name" value="NODB"/>
    <property type="match status" value="1"/>
</dbReference>
<dbReference type="Pfam" id="PF01522">
    <property type="entry name" value="Polysacc_deac_1"/>
    <property type="match status" value="1"/>
</dbReference>
<sequence length="319" mass="35067">MLKVSRRRLRAFTFMTLCAAVFSFVIGVSLSINSFRQAVPNPTSPVVTGQQNSITNPLSTEGTSPPNLQLNGETIAPVDKNKLEPQVFNPPAKFQGKTLKEVHVAEQNKVIALTFDDGPWPKYTEQILDILKKENIKATFFWIGRNVEAFPEIGLHVVAQGHAIGNHTWSHSYRRMGPVMASHEIDDTAAIIESTTKVKTTLFRPPGGILTNGPAGYALSHKYTVLMWSADSTDYARRVSPNLMVNKVLKSAKPGGMILMHDGGGDRKRTVQALPTIITTLKKQGYKFVTVPELLAMEESKGAVKQESKEVEQQGASID</sequence>
<protein>
    <recommendedName>
        <fullName evidence="2">NodB homology domain-containing protein</fullName>
    </recommendedName>
</protein>
<dbReference type="AlphaFoldDB" id="A0A1U7IH87"/>
<evidence type="ECO:0000313" key="4">
    <source>
        <dbReference type="Proteomes" id="UP000185860"/>
    </source>
</evidence>
<feature type="domain" description="NodB homology" evidence="2">
    <location>
        <begin position="109"/>
        <end position="289"/>
    </location>
</feature>
<dbReference type="PANTHER" id="PTHR10587">
    <property type="entry name" value="GLYCOSYL TRANSFERASE-RELATED"/>
    <property type="match status" value="1"/>
</dbReference>
<reference evidence="3 4" key="1">
    <citation type="submission" date="2016-11" db="EMBL/GenBank/DDBJ databases">
        <title>Draft Genome Sequences of Nine Cyanobacterial Strains from Diverse Habitats.</title>
        <authorList>
            <person name="Zhu T."/>
            <person name="Hou S."/>
            <person name="Lu X."/>
            <person name="Hess W.R."/>
        </authorList>
    </citation>
    <scope>NUCLEOTIDE SEQUENCE [LARGE SCALE GENOMIC DNA]</scope>
    <source>
        <strain evidence="3 4">IAM M-71</strain>
    </source>
</reference>
<dbReference type="EMBL" id="MRCE01000016">
    <property type="protein sequence ID" value="OKH36418.1"/>
    <property type="molecule type" value="Genomic_DNA"/>
</dbReference>
<evidence type="ECO:0000259" key="2">
    <source>
        <dbReference type="PROSITE" id="PS51677"/>
    </source>
</evidence>
<evidence type="ECO:0000256" key="1">
    <source>
        <dbReference type="SAM" id="MobiDB-lite"/>
    </source>
</evidence>
<name>A0A1U7IH87_9CYAN</name>
<dbReference type="SUPFAM" id="SSF88713">
    <property type="entry name" value="Glycoside hydrolase/deacetylase"/>
    <property type="match status" value="1"/>
</dbReference>
<feature type="region of interest" description="Disordered" evidence="1">
    <location>
        <begin position="42"/>
        <end position="69"/>
    </location>
</feature>
<feature type="compositionally biased region" description="Basic and acidic residues" evidence="1">
    <location>
        <begin position="300"/>
        <end position="312"/>
    </location>
</feature>
<evidence type="ECO:0000313" key="3">
    <source>
        <dbReference type="EMBL" id="OKH36418.1"/>
    </source>
</evidence>
<dbReference type="Gene3D" id="3.20.20.370">
    <property type="entry name" value="Glycoside hydrolase/deacetylase"/>
    <property type="match status" value="1"/>
</dbReference>
<comment type="caution">
    <text evidence="3">The sequence shown here is derived from an EMBL/GenBank/DDBJ whole genome shotgun (WGS) entry which is preliminary data.</text>
</comment>
<dbReference type="CDD" id="cd10917">
    <property type="entry name" value="CE4_NodB_like_6s_7s"/>
    <property type="match status" value="1"/>
</dbReference>
<organism evidence="3 4">
    <name type="scientific">[Phormidium ambiguum] IAM M-71</name>
    <dbReference type="NCBI Taxonomy" id="454136"/>
    <lineage>
        <taxon>Bacteria</taxon>
        <taxon>Bacillati</taxon>
        <taxon>Cyanobacteriota</taxon>
        <taxon>Cyanophyceae</taxon>
        <taxon>Oscillatoriophycideae</taxon>
        <taxon>Aerosakkonematales</taxon>
        <taxon>Aerosakkonemataceae</taxon>
        <taxon>Floridanema</taxon>
    </lineage>
</organism>
<dbReference type="GO" id="GO:0016810">
    <property type="term" value="F:hydrolase activity, acting on carbon-nitrogen (but not peptide) bonds"/>
    <property type="evidence" value="ECO:0007669"/>
    <property type="project" value="InterPro"/>
</dbReference>
<gene>
    <name evidence="3" type="ORF">NIES2119_17410</name>
</gene>
<dbReference type="RefSeq" id="WP_073594773.1">
    <property type="nucleotide sequence ID" value="NZ_MRCE01000016.1"/>
</dbReference>
<dbReference type="Proteomes" id="UP000185860">
    <property type="component" value="Unassembled WGS sequence"/>
</dbReference>